<dbReference type="Proteomes" id="UP000299102">
    <property type="component" value="Unassembled WGS sequence"/>
</dbReference>
<dbReference type="EMBL" id="BGZK01002045">
    <property type="protein sequence ID" value="GBP89942.1"/>
    <property type="molecule type" value="Genomic_DNA"/>
</dbReference>
<evidence type="ECO:0000313" key="2">
    <source>
        <dbReference type="Proteomes" id="UP000299102"/>
    </source>
</evidence>
<accession>A0A4C1ZRC9</accession>
<protein>
    <submittedName>
        <fullName evidence="1">Uncharacterized protein</fullName>
    </submittedName>
</protein>
<keyword evidence="2" id="KW-1185">Reference proteome</keyword>
<evidence type="ECO:0000313" key="1">
    <source>
        <dbReference type="EMBL" id="GBP89942.1"/>
    </source>
</evidence>
<dbReference type="AlphaFoldDB" id="A0A4C1ZRC9"/>
<comment type="caution">
    <text evidence="1">The sequence shown here is derived from an EMBL/GenBank/DDBJ whole genome shotgun (WGS) entry which is preliminary data.</text>
</comment>
<reference evidence="1 2" key="1">
    <citation type="journal article" date="2019" name="Commun. Biol.">
        <title>The bagworm genome reveals a unique fibroin gene that provides high tensile strength.</title>
        <authorList>
            <person name="Kono N."/>
            <person name="Nakamura H."/>
            <person name="Ohtoshi R."/>
            <person name="Tomita M."/>
            <person name="Numata K."/>
            <person name="Arakawa K."/>
        </authorList>
    </citation>
    <scope>NUCLEOTIDE SEQUENCE [LARGE SCALE GENOMIC DNA]</scope>
</reference>
<organism evidence="1 2">
    <name type="scientific">Eumeta variegata</name>
    <name type="common">Bagworm moth</name>
    <name type="synonym">Eumeta japonica</name>
    <dbReference type="NCBI Taxonomy" id="151549"/>
    <lineage>
        <taxon>Eukaryota</taxon>
        <taxon>Metazoa</taxon>
        <taxon>Ecdysozoa</taxon>
        <taxon>Arthropoda</taxon>
        <taxon>Hexapoda</taxon>
        <taxon>Insecta</taxon>
        <taxon>Pterygota</taxon>
        <taxon>Neoptera</taxon>
        <taxon>Endopterygota</taxon>
        <taxon>Lepidoptera</taxon>
        <taxon>Glossata</taxon>
        <taxon>Ditrysia</taxon>
        <taxon>Tineoidea</taxon>
        <taxon>Psychidae</taxon>
        <taxon>Oiketicinae</taxon>
        <taxon>Eumeta</taxon>
    </lineage>
</organism>
<name>A0A4C1ZRC9_EUMVA</name>
<gene>
    <name evidence="1" type="ORF">EVAR_63769_1</name>
</gene>
<sequence length="151" mass="17085">MNCSASPRERLREDTPERCDRAARCRSSGRPRTLAAFYSKPRPNFRRELHMVTHVMSIGVALFNVSRWRPCYPAYRNTEHKSGDELERIRLARDGDTGRHERAGGRPIRFVDASHSGYGPSTDKTTKHKRTMGLEANAFAAARPCTLPCLA</sequence>
<proteinExistence type="predicted"/>